<accession>X1DDP4</accession>
<keyword evidence="1" id="KW-0472">Membrane</keyword>
<feature type="transmembrane region" description="Helical" evidence="1">
    <location>
        <begin position="9"/>
        <end position="27"/>
    </location>
</feature>
<evidence type="ECO:0000256" key="1">
    <source>
        <dbReference type="SAM" id="Phobius"/>
    </source>
</evidence>
<reference evidence="2" key="1">
    <citation type="journal article" date="2014" name="Front. Microbiol.">
        <title>High frequency of phylogenetically diverse reductive dehalogenase-homologous genes in deep subseafloor sedimentary metagenomes.</title>
        <authorList>
            <person name="Kawai M."/>
            <person name="Futagami T."/>
            <person name="Toyoda A."/>
            <person name="Takaki Y."/>
            <person name="Nishi S."/>
            <person name="Hori S."/>
            <person name="Arai W."/>
            <person name="Tsubouchi T."/>
            <person name="Morono Y."/>
            <person name="Uchiyama I."/>
            <person name="Ito T."/>
            <person name="Fujiyama A."/>
            <person name="Inagaki F."/>
            <person name="Takami H."/>
        </authorList>
    </citation>
    <scope>NUCLEOTIDE SEQUENCE</scope>
    <source>
        <strain evidence="2">Expedition CK06-06</strain>
    </source>
</reference>
<gene>
    <name evidence="2" type="ORF">S01H4_53509</name>
</gene>
<keyword evidence="1" id="KW-0812">Transmembrane</keyword>
<comment type="caution">
    <text evidence="2">The sequence shown here is derived from an EMBL/GenBank/DDBJ whole genome shotgun (WGS) entry which is preliminary data.</text>
</comment>
<proteinExistence type="predicted"/>
<dbReference type="EMBL" id="BART01030698">
    <property type="protein sequence ID" value="GAH18342.1"/>
    <property type="molecule type" value="Genomic_DNA"/>
</dbReference>
<name>X1DDP4_9ZZZZ</name>
<organism evidence="2">
    <name type="scientific">marine sediment metagenome</name>
    <dbReference type="NCBI Taxonomy" id="412755"/>
    <lineage>
        <taxon>unclassified sequences</taxon>
        <taxon>metagenomes</taxon>
        <taxon>ecological metagenomes</taxon>
    </lineage>
</organism>
<sequence>MKYILNKKIFYINLLLCFLLVGTIVYFEGIKVVRSRTETINCPIDSPNTCHFVTGEGKNLYLEKGEEITINKFNQKNLNIANYGVWIIMSIAIIINHIKYNKKYKIKKKK</sequence>
<dbReference type="AlphaFoldDB" id="X1DDP4"/>
<feature type="transmembrane region" description="Helical" evidence="1">
    <location>
        <begin position="80"/>
        <end position="100"/>
    </location>
</feature>
<protein>
    <submittedName>
        <fullName evidence="2">Uncharacterized protein</fullName>
    </submittedName>
</protein>
<evidence type="ECO:0000313" key="2">
    <source>
        <dbReference type="EMBL" id="GAH18342.1"/>
    </source>
</evidence>
<keyword evidence="1" id="KW-1133">Transmembrane helix</keyword>